<dbReference type="RefSeq" id="WP_199720163.1">
    <property type="nucleotide sequence ID" value="NZ_RJKN01000005.1"/>
</dbReference>
<dbReference type="Proteomes" id="UP000276232">
    <property type="component" value="Unassembled WGS sequence"/>
</dbReference>
<feature type="domain" description="HTH marR-type" evidence="3">
    <location>
        <begin position="34"/>
        <end position="75"/>
    </location>
</feature>
<dbReference type="PANTHER" id="PTHR18964:SF173">
    <property type="entry name" value="GLUCOKINASE"/>
    <property type="match status" value="1"/>
</dbReference>
<sequence length="435" mass="43867">MDGAWDGSAVTLAHHGRSDGAPALAAGPHGAGELFQLLRDGRARTRGDLVEATGLSRSAVGARLDRLVRCGLVETAGEAISTGGRPPGRFAFAPSSRVVLAADLGARHGRVEVTDLAGTPLAVRASALSIADGPEAVLGWLTTTATELLAEAGRSTDDLVGTGIGLPGPVDHATGRPVRPPIMPGWDGADVVGIVGRVLPGVVLVDNDVNLMALGEHVHAWPDEEHLLVVKVSTGVGAGIVSGGQLDRGARGAAGDLGHVQVPGREDAGCSCGHRGCLEAVAGGAALARQLRSRGLAADDVTDVVGLVRARQPDAVAAVRSAGRDLGLVLATCVSILDPGVVVLGGTLAEVADELLVGAREVVRARSLPLATEDLRVVRSTMGDRAAVTGAAAMVTAHALSPAGVEESCRSAPEPSARTPRPRAGEAGPAQPAPR</sequence>
<dbReference type="InterPro" id="IPR036388">
    <property type="entry name" value="WH-like_DNA-bd_sf"/>
</dbReference>
<keyword evidence="5" id="KW-1185">Reference proteome</keyword>
<keyword evidence="4" id="KW-0418">Kinase</keyword>
<dbReference type="EMBL" id="RJKN01000005">
    <property type="protein sequence ID" value="ROP42879.1"/>
    <property type="molecule type" value="Genomic_DNA"/>
</dbReference>
<dbReference type="Gene3D" id="1.10.10.10">
    <property type="entry name" value="Winged helix-like DNA-binding domain superfamily/Winged helix DNA-binding domain"/>
    <property type="match status" value="1"/>
</dbReference>
<dbReference type="InterPro" id="IPR043129">
    <property type="entry name" value="ATPase_NBD"/>
</dbReference>
<dbReference type="GO" id="GO:0016301">
    <property type="term" value="F:kinase activity"/>
    <property type="evidence" value="ECO:0007669"/>
    <property type="project" value="UniProtKB-KW"/>
</dbReference>
<dbReference type="InterPro" id="IPR000600">
    <property type="entry name" value="ROK"/>
</dbReference>
<dbReference type="InterPro" id="IPR049874">
    <property type="entry name" value="ROK_cs"/>
</dbReference>
<dbReference type="AlphaFoldDB" id="A0A3N1HK57"/>
<dbReference type="SUPFAM" id="SSF53067">
    <property type="entry name" value="Actin-like ATPase domain"/>
    <property type="match status" value="1"/>
</dbReference>
<comment type="caution">
    <text evidence="4">The sequence shown here is derived from an EMBL/GenBank/DDBJ whole genome shotgun (WGS) entry which is preliminary data.</text>
</comment>
<gene>
    <name evidence="4" type="ORF">EDC03_2167</name>
</gene>
<evidence type="ECO:0000313" key="4">
    <source>
        <dbReference type="EMBL" id="ROP42879.1"/>
    </source>
</evidence>
<reference evidence="4 5" key="1">
    <citation type="journal article" date="2015" name="Stand. Genomic Sci.">
        <title>Genomic Encyclopedia of Bacterial and Archaeal Type Strains, Phase III: the genomes of soil and plant-associated and newly described type strains.</title>
        <authorList>
            <person name="Whitman W.B."/>
            <person name="Woyke T."/>
            <person name="Klenk H.P."/>
            <person name="Zhou Y."/>
            <person name="Lilburn T.G."/>
            <person name="Beck B.J."/>
            <person name="De Vos P."/>
            <person name="Vandamme P."/>
            <person name="Eisen J.A."/>
            <person name="Garrity G."/>
            <person name="Hugenholtz P."/>
            <person name="Kyrpides N.C."/>
        </authorList>
    </citation>
    <scope>NUCLEOTIDE SEQUENCE [LARGE SCALE GENOMIC DNA]</scope>
    <source>
        <strain evidence="4 5">CECT 7306</strain>
    </source>
</reference>
<dbReference type="InParanoid" id="A0A3N1HK57"/>
<dbReference type="InterPro" id="IPR000835">
    <property type="entry name" value="HTH_MarR-typ"/>
</dbReference>
<organism evidence="4 5">
    <name type="scientific">Pseudokineococcus lusitanus</name>
    <dbReference type="NCBI Taxonomy" id="763993"/>
    <lineage>
        <taxon>Bacteria</taxon>
        <taxon>Bacillati</taxon>
        <taxon>Actinomycetota</taxon>
        <taxon>Actinomycetes</taxon>
        <taxon>Kineosporiales</taxon>
        <taxon>Kineosporiaceae</taxon>
        <taxon>Pseudokineococcus</taxon>
    </lineage>
</organism>
<evidence type="ECO:0000256" key="2">
    <source>
        <dbReference type="SAM" id="MobiDB-lite"/>
    </source>
</evidence>
<feature type="region of interest" description="Disordered" evidence="2">
    <location>
        <begin position="401"/>
        <end position="435"/>
    </location>
</feature>
<comment type="similarity">
    <text evidence="1">Belongs to the ROK (NagC/XylR) family.</text>
</comment>
<dbReference type="SUPFAM" id="SSF46785">
    <property type="entry name" value="Winged helix' DNA-binding domain"/>
    <property type="match status" value="1"/>
</dbReference>
<evidence type="ECO:0000259" key="3">
    <source>
        <dbReference type="Pfam" id="PF12802"/>
    </source>
</evidence>
<dbReference type="Pfam" id="PF12802">
    <property type="entry name" value="MarR_2"/>
    <property type="match status" value="1"/>
</dbReference>
<accession>A0A3N1HK57</accession>
<dbReference type="CDD" id="cd00090">
    <property type="entry name" value="HTH_ARSR"/>
    <property type="match status" value="1"/>
</dbReference>
<dbReference type="Gene3D" id="3.30.420.40">
    <property type="match status" value="2"/>
</dbReference>
<dbReference type="PANTHER" id="PTHR18964">
    <property type="entry name" value="ROK (REPRESSOR, ORF, KINASE) FAMILY"/>
    <property type="match status" value="1"/>
</dbReference>
<evidence type="ECO:0000256" key="1">
    <source>
        <dbReference type="ARBA" id="ARBA00006479"/>
    </source>
</evidence>
<dbReference type="InterPro" id="IPR011991">
    <property type="entry name" value="ArsR-like_HTH"/>
</dbReference>
<name>A0A3N1HK57_9ACTN</name>
<evidence type="ECO:0000313" key="5">
    <source>
        <dbReference type="Proteomes" id="UP000276232"/>
    </source>
</evidence>
<dbReference type="PROSITE" id="PS01125">
    <property type="entry name" value="ROK"/>
    <property type="match status" value="1"/>
</dbReference>
<dbReference type="InterPro" id="IPR036390">
    <property type="entry name" value="WH_DNA-bd_sf"/>
</dbReference>
<dbReference type="GO" id="GO:0003700">
    <property type="term" value="F:DNA-binding transcription factor activity"/>
    <property type="evidence" value="ECO:0007669"/>
    <property type="project" value="InterPro"/>
</dbReference>
<protein>
    <submittedName>
        <fullName evidence="4">Glucokinase</fullName>
    </submittedName>
</protein>
<dbReference type="Pfam" id="PF00480">
    <property type="entry name" value="ROK"/>
    <property type="match status" value="1"/>
</dbReference>
<keyword evidence="4" id="KW-0808">Transferase</keyword>
<proteinExistence type="inferred from homology"/>